<feature type="domain" description="DUF4046" evidence="1">
    <location>
        <begin position="7"/>
        <end position="91"/>
    </location>
</feature>
<keyword evidence="3" id="KW-1185">Reference proteome</keyword>
<feature type="domain" description="DUF4046" evidence="1">
    <location>
        <begin position="257"/>
        <end position="328"/>
    </location>
</feature>
<reference evidence="2 3" key="1">
    <citation type="journal article" date="2024" name="Int. J. Mol. Sci.">
        <title>Exploration of Alicyclobacillus spp. Genome in Search of Antibiotic Resistance.</title>
        <authorList>
            <person name="Bucka-Kolendo J."/>
            <person name="Kiousi D.E."/>
            <person name="Dekowska A."/>
            <person name="Mikolajczuk-Szczyrba A."/>
            <person name="Karadedos D.M."/>
            <person name="Michael P."/>
            <person name="Galanis A."/>
            <person name="Sokolowska B."/>
        </authorList>
    </citation>
    <scope>NUCLEOTIDE SEQUENCE [LARGE SCALE GENOMIC DNA]</scope>
    <source>
        <strain evidence="2 3">KKP 3000</strain>
    </source>
</reference>
<evidence type="ECO:0000313" key="3">
    <source>
        <dbReference type="Proteomes" id="UP001579974"/>
    </source>
</evidence>
<proteinExistence type="predicted"/>
<sequence length="346" mass="40010">MNYEHPIIHLYENILYHRIHGFSPYFFAGDEGKRNARIITRYVLQEKEHWNHEDICCGICRELLAEYRLAGMLKTYFQNSIFKVIENAYPGEFQPWELIKARKHVFVGETGRDMARKAVRWMVVDKLNYTLKDLHKITIKTFIDYKLDSMVNKIYHGSPWEAIQDAGFGPCHPWEIHQVPNGYWQGENGRIHAIAATKWLIEEKLRIPVEAIPSSVRSLHFKQNGLGTMLKDVFSGSIYGAIEATYPGRFKQWQLSSVGNGYWNGPEGLTHAKEALEWLLFEKLNLEIDEIPYRVSVKAFQKHGLGNMLKQLFHGSVSKALNLIYPGQFTTEILQGAKRATLDKVN</sequence>
<comment type="caution">
    <text evidence="2">The sequence shown here is derived from an EMBL/GenBank/DDBJ whole genome shotgun (WGS) entry which is preliminary data.</text>
</comment>
<dbReference type="EMBL" id="JBDXSU010000035">
    <property type="protein sequence ID" value="MFB5193013.1"/>
    <property type="molecule type" value="Genomic_DNA"/>
</dbReference>
<dbReference type="Pfam" id="PF13255">
    <property type="entry name" value="DUF4046"/>
    <property type="match status" value="4"/>
</dbReference>
<dbReference type="InterPro" id="IPR025119">
    <property type="entry name" value="DUF4046"/>
</dbReference>
<organism evidence="2 3">
    <name type="scientific">Alicyclobacillus fastidiosus</name>
    <dbReference type="NCBI Taxonomy" id="392011"/>
    <lineage>
        <taxon>Bacteria</taxon>
        <taxon>Bacillati</taxon>
        <taxon>Bacillota</taxon>
        <taxon>Bacilli</taxon>
        <taxon>Bacillales</taxon>
        <taxon>Alicyclobacillaceae</taxon>
        <taxon>Alicyclobacillus</taxon>
    </lineage>
</organism>
<accession>A0ABV5AL56</accession>
<evidence type="ECO:0000313" key="2">
    <source>
        <dbReference type="EMBL" id="MFB5193013.1"/>
    </source>
</evidence>
<feature type="domain" description="DUF4046" evidence="1">
    <location>
        <begin position="175"/>
        <end position="250"/>
    </location>
</feature>
<gene>
    <name evidence="2" type="ORF">KKP3000_002609</name>
</gene>
<protein>
    <recommendedName>
        <fullName evidence="1">DUF4046 domain-containing protein</fullName>
    </recommendedName>
</protein>
<dbReference type="Proteomes" id="UP001579974">
    <property type="component" value="Unassembled WGS sequence"/>
</dbReference>
<evidence type="ECO:0000259" key="1">
    <source>
        <dbReference type="Pfam" id="PF13255"/>
    </source>
</evidence>
<name>A0ABV5AL56_9BACL</name>
<dbReference type="RefSeq" id="WP_268008800.1">
    <property type="nucleotide sequence ID" value="NZ_BSUT01000003.1"/>
</dbReference>
<feature type="domain" description="DUF4046" evidence="1">
    <location>
        <begin position="105"/>
        <end position="165"/>
    </location>
</feature>